<name>A0A1M5SUU9_9BRAD</name>
<accession>A0A1M5SUU9</accession>
<evidence type="ECO:0000313" key="2">
    <source>
        <dbReference type="Proteomes" id="UP000190675"/>
    </source>
</evidence>
<protein>
    <submittedName>
        <fullName evidence="1">Uncharacterized protein</fullName>
    </submittedName>
</protein>
<dbReference type="Proteomes" id="UP000190675">
    <property type="component" value="Chromosome I"/>
</dbReference>
<dbReference type="RefSeq" id="WP_079570506.1">
    <property type="nucleotide sequence ID" value="NZ_LT670818.1"/>
</dbReference>
<dbReference type="EMBL" id="LT670818">
    <property type="protein sequence ID" value="SHH42294.1"/>
    <property type="molecule type" value="Genomic_DNA"/>
</dbReference>
<reference evidence="1 2" key="1">
    <citation type="submission" date="2016-11" db="EMBL/GenBank/DDBJ databases">
        <authorList>
            <person name="Jaros S."/>
            <person name="Januszkiewicz K."/>
            <person name="Wedrychowicz H."/>
        </authorList>
    </citation>
    <scope>NUCLEOTIDE SEQUENCE [LARGE SCALE GENOMIC DNA]</scope>
    <source>
        <strain evidence="1 2">GAS242</strain>
    </source>
</reference>
<evidence type="ECO:0000313" key="1">
    <source>
        <dbReference type="EMBL" id="SHH42294.1"/>
    </source>
</evidence>
<sequence length="68" mass="7254">MPDEFDWDFSGPDDAKAVIRAAVRYLLEGAAGSDRGDIVREIVGIVDEVARGLPPGQPDPFDDELPGG</sequence>
<organism evidence="1 2">
    <name type="scientific">Bradyrhizobium erythrophlei</name>
    <dbReference type="NCBI Taxonomy" id="1437360"/>
    <lineage>
        <taxon>Bacteria</taxon>
        <taxon>Pseudomonadati</taxon>
        <taxon>Pseudomonadota</taxon>
        <taxon>Alphaproteobacteria</taxon>
        <taxon>Hyphomicrobiales</taxon>
        <taxon>Nitrobacteraceae</taxon>
        <taxon>Bradyrhizobium</taxon>
    </lineage>
</organism>
<dbReference type="OrthoDB" id="8243220at2"/>
<proteinExistence type="predicted"/>
<gene>
    <name evidence="1" type="ORF">SAMN05444169_7389</name>
</gene>
<dbReference type="AlphaFoldDB" id="A0A1M5SUU9"/>